<sequence>MKQKFLIFISFLMIVMPISDLIAQEPNTLILPGTDDFLRKEINLSTEALTNPVATEEREAFLSATGQTTVFDPIGDVLNRVGNTSSLQTAWGDVIKAQLSQNIKNQMWVLDLWLAAALPQTIPDQGINFLFYADTDGKEENNEKEGVRINTDQSFIIKHNREDNIWYIDYRWYNSEADFWAMDKTTNAVVEVKNNQVTLMIPFAEIPATANPSWRAGVALLNTSGDTQIDMIPQIGFPPPKGESYPETSFQIFESPKMKRSGQQMIIGSIVLISLIVSFIIVKKRP</sequence>
<evidence type="ECO:0000256" key="1">
    <source>
        <dbReference type="SAM" id="Phobius"/>
    </source>
</evidence>
<proteinExistence type="predicted"/>
<comment type="caution">
    <text evidence="2">The sequence shown here is derived from an EMBL/GenBank/DDBJ whole genome shotgun (WGS) entry which is preliminary data.</text>
</comment>
<feature type="transmembrane region" description="Helical" evidence="1">
    <location>
        <begin position="265"/>
        <end position="282"/>
    </location>
</feature>
<dbReference type="AlphaFoldDB" id="A0A2M7XGV1"/>
<name>A0A2M7XGV1_9BACT</name>
<reference evidence="3" key="1">
    <citation type="submission" date="2017-09" db="EMBL/GenBank/DDBJ databases">
        <title>Depth-based differentiation of microbial function through sediment-hosted aquifers and enrichment of novel symbionts in the deep terrestrial subsurface.</title>
        <authorList>
            <person name="Probst A.J."/>
            <person name="Ladd B."/>
            <person name="Jarett J.K."/>
            <person name="Geller-Mcgrath D.E."/>
            <person name="Sieber C.M.K."/>
            <person name="Emerson J.B."/>
            <person name="Anantharaman K."/>
            <person name="Thomas B.C."/>
            <person name="Malmstrom R."/>
            <person name="Stieglmeier M."/>
            <person name="Klingl A."/>
            <person name="Woyke T."/>
            <person name="Ryan C.M."/>
            <person name="Banfield J.F."/>
        </authorList>
    </citation>
    <scope>NUCLEOTIDE SEQUENCE [LARGE SCALE GENOMIC DNA]</scope>
</reference>
<dbReference type="Proteomes" id="UP000229749">
    <property type="component" value="Unassembled WGS sequence"/>
</dbReference>
<evidence type="ECO:0000313" key="3">
    <source>
        <dbReference type="Proteomes" id="UP000229749"/>
    </source>
</evidence>
<organism evidence="2 3">
    <name type="scientific">Candidatus Uhrbacteria bacterium CG_4_9_14_3_um_filter_36_7</name>
    <dbReference type="NCBI Taxonomy" id="1975033"/>
    <lineage>
        <taxon>Bacteria</taxon>
        <taxon>Candidatus Uhriibacteriota</taxon>
    </lineage>
</organism>
<evidence type="ECO:0000313" key="2">
    <source>
        <dbReference type="EMBL" id="PJA47107.1"/>
    </source>
</evidence>
<dbReference type="EMBL" id="PFWS01000048">
    <property type="protein sequence ID" value="PJA47107.1"/>
    <property type="molecule type" value="Genomic_DNA"/>
</dbReference>
<accession>A0A2M7XGV1</accession>
<keyword evidence="1" id="KW-1133">Transmembrane helix</keyword>
<protein>
    <submittedName>
        <fullName evidence="2">Uncharacterized protein</fullName>
    </submittedName>
</protein>
<keyword evidence="1" id="KW-0472">Membrane</keyword>
<gene>
    <name evidence="2" type="ORF">CO172_03085</name>
</gene>
<keyword evidence="1" id="KW-0812">Transmembrane</keyword>